<proteinExistence type="predicted"/>
<dbReference type="Proteomes" id="UP001453229">
    <property type="component" value="Chromosome"/>
</dbReference>
<accession>A0ABZ3CTC3</accession>
<evidence type="ECO:0000313" key="1">
    <source>
        <dbReference type="EMBL" id="XAD54402.1"/>
    </source>
</evidence>
<protein>
    <submittedName>
        <fullName evidence="1">Uncharacterized protein</fullName>
    </submittedName>
</protein>
<dbReference type="EMBL" id="CP151919">
    <property type="protein sequence ID" value="XAD54402.1"/>
    <property type="molecule type" value="Genomic_DNA"/>
</dbReference>
<organism evidence="1 2">
    <name type="scientific">Salinicola lusitanus</name>
    <dbReference type="NCBI Taxonomy" id="1949085"/>
    <lineage>
        <taxon>Bacteria</taxon>
        <taxon>Pseudomonadati</taxon>
        <taxon>Pseudomonadota</taxon>
        <taxon>Gammaproteobacteria</taxon>
        <taxon>Oceanospirillales</taxon>
        <taxon>Halomonadaceae</taxon>
        <taxon>Salinicola</taxon>
    </lineage>
</organism>
<evidence type="ECO:0000313" key="2">
    <source>
        <dbReference type="Proteomes" id="UP001453229"/>
    </source>
</evidence>
<reference evidence="1 2" key="1">
    <citation type="submission" date="2024-04" db="EMBL/GenBank/DDBJ databases">
        <title>Salinicola lusitanus LLJ914,a marine bacterium isolated from the Okinawa Trough.</title>
        <authorList>
            <person name="Li J."/>
        </authorList>
    </citation>
    <scope>NUCLEOTIDE SEQUENCE [LARGE SCALE GENOMIC DNA]</scope>
    <source>
        <strain evidence="1 2">LLJ914</strain>
    </source>
</reference>
<name>A0ABZ3CTC3_9GAMM</name>
<keyword evidence="2" id="KW-1185">Reference proteome</keyword>
<sequence>MTGFSCRRLCNGQRGGQAAVLIWPAVIGGSGSGAYNVSLTFGVGWCGLLSLAPKASSGIRDAGGILDVLDIARKSAPVSATRERWLRVEG</sequence>
<gene>
    <name evidence="1" type="ORF">AAGT95_00090</name>
</gene>
<dbReference type="RefSeq" id="WP_342595115.1">
    <property type="nucleotide sequence ID" value="NZ_CP151919.1"/>
</dbReference>